<dbReference type="PROSITE" id="PS50878">
    <property type="entry name" value="RT_POL"/>
    <property type="match status" value="1"/>
</dbReference>
<dbReference type="InterPro" id="IPR043502">
    <property type="entry name" value="DNA/RNA_pol_sf"/>
</dbReference>
<protein>
    <submittedName>
        <fullName evidence="1">Uncharacterized protein</fullName>
    </submittedName>
</protein>
<dbReference type="PANTHER" id="PTHR33332">
    <property type="entry name" value="REVERSE TRANSCRIPTASE DOMAIN-CONTAINING PROTEIN"/>
    <property type="match status" value="1"/>
</dbReference>
<dbReference type="SUPFAM" id="SSF56672">
    <property type="entry name" value="DNA/RNA polymerases"/>
    <property type="match status" value="1"/>
</dbReference>
<accession>A0A7D9IUY8</accession>
<sequence length="152" mass="17358">MPVRFGVPQGSVLGPILFSIFCNDLPDVVVDENENVEMYADDTTLYVVARTHDQVANMLNKTLKKLYEWCCLNGLSPHPGKTEYMLLDRGKFAGPLQDIRFGNNSIKQVLVSRCLGLEIDYQLNWTYHVSEVIKAFTQKLNLLKSLYFLPKK</sequence>
<dbReference type="OrthoDB" id="8051783at2759"/>
<reference evidence="1" key="1">
    <citation type="submission" date="2020-04" db="EMBL/GenBank/DDBJ databases">
        <authorList>
            <person name="Alioto T."/>
            <person name="Alioto T."/>
            <person name="Gomez Garrido J."/>
        </authorList>
    </citation>
    <scope>NUCLEOTIDE SEQUENCE</scope>
    <source>
        <strain evidence="1">A484AB</strain>
    </source>
</reference>
<gene>
    <name evidence="1" type="ORF">PACLA_8A059906</name>
</gene>
<name>A0A7D9IUY8_PARCT</name>
<comment type="caution">
    <text evidence="1">The sequence shown here is derived from an EMBL/GenBank/DDBJ whole genome shotgun (WGS) entry which is preliminary data.</text>
</comment>
<keyword evidence="2" id="KW-1185">Reference proteome</keyword>
<evidence type="ECO:0000313" key="2">
    <source>
        <dbReference type="Proteomes" id="UP001152795"/>
    </source>
</evidence>
<dbReference type="Pfam" id="PF00078">
    <property type="entry name" value="RVT_1"/>
    <property type="match status" value="1"/>
</dbReference>
<organism evidence="1 2">
    <name type="scientific">Paramuricea clavata</name>
    <name type="common">Red gorgonian</name>
    <name type="synonym">Violescent sea-whip</name>
    <dbReference type="NCBI Taxonomy" id="317549"/>
    <lineage>
        <taxon>Eukaryota</taxon>
        <taxon>Metazoa</taxon>
        <taxon>Cnidaria</taxon>
        <taxon>Anthozoa</taxon>
        <taxon>Octocorallia</taxon>
        <taxon>Malacalcyonacea</taxon>
        <taxon>Plexauridae</taxon>
        <taxon>Paramuricea</taxon>
    </lineage>
</organism>
<dbReference type="EMBL" id="CACRXK020008008">
    <property type="protein sequence ID" value="CAB4013753.1"/>
    <property type="molecule type" value="Genomic_DNA"/>
</dbReference>
<dbReference type="Proteomes" id="UP001152795">
    <property type="component" value="Unassembled WGS sequence"/>
</dbReference>
<proteinExistence type="predicted"/>
<evidence type="ECO:0000313" key="1">
    <source>
        <dbReference type="EMBL" id="CAB4013753.1"/>
    </source>
</evidence>
<dbReference type="InterPro" id="IPR000477">
    <property type="entry name" value="RT_dom"/>
</dbReference>
<feature type="non-terminal residue" evidence="1">
    <location>
        <position position="152"/>
    </location>
</feature>
<dbReference type="AlphaFoldDB" id="A0A7D9IUY8"/>